<proteinExistence type="predicted"/>
<feature type="domain" description="DUF1468" evidence="2">
    <location>
        <begin position="10"/>
        <end position="143"/>
    </location>
</feature>
<dbReference type="EMBL" id="FOLY01000003">
    <property type="protein sequence ID" value="SFC43115.1"/>
    <property type="molecule type" value="Genomic_DNA"/>
</dbReference>
<evidence type="ECO:0000313" key="3">
    <source>
        <dbReference type="EMBL" id="SFC43115.1"/>
    </source>
</evidence>
<gene>
    <name evidence="3" type="ORF">SAMN05421848_1331</name>
</gene>
<reference evidence="4" key="1">
    <citation type="submission" date="2016-10" db="EMBL/GenBank/DDBJ databases">
        <authorList>
            <person name="Varghese N."/>
            <person name="Submissions S."/>
        </authorList>
    </citation>
    <scope>NUCLEOTIDE SEQUENCE [LARGE SCALE GENOMIC DNA]</scope>
    <source>
        <strain evidence="4">DSM 23439</strain>
    </source>
</reference>
<feature type="transmembrane region" description="Helical" evidence="1">
    <location>
        <begin position="77"/>
        <end position="104"/>
    </location>
</feature>
<protein>
    <submittedName>
        <fullName evidence="3">Putative tricarboxylic transport membrane protein</fullName>
    </submittedName>
</protein>
<keyword evidence="4" id="KW-1185">Reference proteome</keyword>
<dbReference type="InterPro" id="IPR009936">
    <property type="entry name" value="DUF1468"/>
</dbReference>
<keyword evidence="1" id="KW-0472">Membrane</keyword>
<dbReference type="Pfam" id="PF07331">
    <property type="entry name" value="TctB"/>
    <property type="match status" value="1"/>
</dbReference>
<organism evidence="3 4">
    <name type="scientific">Kushneria avicenniae</name>
    <dbReference type="NCBI Taxonomy" id="402385"/>
    <lineage>
        <taxon>Bacteria</taxon>
        <taxon>Pseudomonadati</taxon>
        <taxon>Pseudomonadota</taxon>
        <taxon>Gammaproteobacteria</taxon>
        <taxon>Oceanospirillales</taxon>
        <taxon>Halomonadaceae</taxon>
        <taxon>Kushneria</taxon>
    </lineage>
</organism>
<name>A0A1I1J415_9GAMM</name>
<dbReference type="Proteomes" id="UP000199046">
    <property type="component" value="Unassembled WGS sequence"/>
</dbReference>
<evidence type="ECO:0000259" key="2">
    <source>
        <dbReference type="Pfam" id="PF07331"/>
    </source>
</evidence>
<dbReference type="STRING" id="402385.SAMN05421848_1331"/>
<sequence length="152" mass="16658">MIYQRLFLTALLVVYAVLAYATTTYEAPFSYEPVGPRAFPLLLLALLAAGTVYLIIRPGHMAEENADTPLTRQVLGRLVLCVLALSLFAFFFEKLGFVVSAFLFAIAMCRLYNGRWVTSVITAAVMALAFYGLFDRLLDVPLPLGVLSGLGV</sequence>
<keyword evidence="1" id="KW-0812">Transmembrane</keyword>
<dbReference type="AlphaFoldDB" id="A0A1I1J415"/>
<evidence type="ECO:0000313" key="4">
    <source>
        <dbReference type="Proteomes" id="UP000199046"/>
    </source>
</evidence>
<dbReference type="OrthoDB" id="7025534at2"/>
<dbReference type="RefSeq" id="WP_090132120.1">
    <property type="nucleotide sequence ID" value="NZ_FOLY01000003.1"/>
</dbReference>
<evidence type="ECO:0000256" key="1">
    <source>
        <dbReference type="SAM" id="Phobius"/>
    </source>
</evidence>
<feature type="transmembrane region" description="Helical" evidence="1">
    <location>
        <begin position="116"/>
        <end position="134"/>
    </location>
</feature>
<feature type="transmembrane region" description="Helical" evidence="1">
    <location>
        <begin position="37"/>
        <end position="56"/>
    </location>
</feature>
<keyword evidence="1" id="KW-1133">Transmembrane helix</keyword>
<accession>A0A1I1J415</accession>